<organism evidence="1">
    <name type="scientific">bioreactor metagenome</name>
    <dbReference type="NCBI Taxonomy" id="1076179"/>
    <lineage>
        <taxon>unclassified sequences</taxon>
        <taxon>metagenomes</taxon>
        <taxon>ecological metagenomes</taxon>
    </lineage>
</organism>
<sequence length="38" mass="4315">MLKSILAPADVQRVTVGQEYLATQFFHHIGYDLGIVWP</sequence>
<name>A0A645G1C4_9ZZZZ</name>
<gene>
    <name evidence="1" type="ORF">SDC9_165291</name>
</gene>
<dbReference type="AlphaFoldDB" id="A0A645G1C4"/>
<reference evidence="1" key="1">
    <citation type="submission" date="2019-08" db="EMBL/GenBank/DDBJ databases">
        <authorList>
            <person name="Kucharzyk K."/>
            <person name="Murdoch R.W."/>
            <person name="Higgins S."/>
            <person name="Loffler F."/>
        </authorList>
    </citation>
    <scope>NUCLEOTIDE SEQUENCE</scope>
</reference>
<dbReference type="EMBL" id="VSSQ01065180">
    <property type="protein sequence ID" value="MPN17934.1"/>
    <property type="molecule type" value="Genomic_DNA"/>
</dbReference>
<evidence type="ECO:0000313" key="1">
    <source>
        <dbReference type="EMBL" id="MPN17934.1"/>
    </source>
</evidence>
<accession>A0A645G1C4</accession>
<comment type="caution">
    <text evidence="1">The sequence shown here is derived from an EMBL/GenBank/DDBJ whole genome shotgun (WGS) entry which is preliminary data.</text>
</comment>
<protein>
    <submittedName>
        <fullName evidence="1">Uncharacterized protein</fullName>
    </submittedName>
</protein>
<proteinExistence type="predicted"/>